<evidence type="ECO:0000313" key="4">
    <source>
        <dbReference type="Proteomes" id="UP000623467"/>
    </source>
</evidence>
<evidence type="ECO:0000313" key="3">
    <source>
        <dbReference type="EMBL" id="KAF7355684.1"/>
    </source>
</evidence>
<name>A0A8H6YC92_9AGAR</name>
<feature type="chain" id="PRO_5034233738" description="CNH domain-containing protein" evidence="2">
    <location>
        <begin position="23"/>
        <end position="803"/>
    </location>
</feature>
<reference evidence="3" key="1">
    <citation type="submission" date="2020-05" db="EMBL/GenBank/DDBJ databases">
        <title>Mycena genomes resolve the evolution of fungal bioluminescence.</title>
        <authorList>
            <person name="Tsai I.J."/>
        </authorList>
    </citation>
    <scope>NUCLEOTIDE SEQUENCE</scope>
    <source>
        <strain evidence="3">160909Yilan</strain>
    </source>
</reference>
<evidence type="ECO:0000256" key="2">
    <source>
        <dbReference type="SAM" id="SignalP"/>
    </source>
</evidence>
<proteinExistence type="predicted"/>
<dbReference type="OrthoDB" id="2590590at2759"/>
<keyword evidence="4" id="KW-1185">Reference proteome</keyword>
<organism evidence="3 4">
    <name type="scientific">Mycena sanguinolenta</name>
    <dbReference type="NCBI Taxonomy" id="230812"/>
    <lineage>
        <taxon>Eukaryota</taxon>
        <taxon>Fungi</taxon>
        <taxon>Dikarya</taxon>
        <taxon>Basidiomycota</taxon>
        <taxon>Agaricomycotina</taxon>
        <taxon>Agaricomycetes</taxon>
        <taxon>Agaricomycetidae</taxon>
        <taxon>Agaricales</taxon>
        <taxon>Marasmiineae</taxon>
        <taxon>Mycenaceae</taxon>
        <taxon>Mycena</taxon>
    </lineage>
</organism>
<dbReference type="EMBL" id="JACAZH010000011">
    <property type="protein sequence ID" value="KAF7355684.1"/>
    <property type="molecule type" value="Genomic_DNA"/>
</dbReference>
<feature type="compositionally biased region" description="Low complexity" evidence="1">
    <location>
        <begin position="411"/>
        <end position="423"/>
    </location>
</feature>
<keyword evidence="2" id="KW-0732">Signal</keyword>
<dbReference type="AlphaFoldDB" id="A0A8H6YC92"/>
<sequence length="803" mass="87594">MATTRLLAYQSLFSLVQQVSFAATSQHDALDAHCDAMSAGDSVSAIVKSRRARTTLLQIATDLGIYGDARLRNALSEDEQRIANYISSILESESERAAVLQLTGDSAQYFLDVVQMVRVLVVCQSADADIIALAVSGNYTRGATKKTRTRRKWCVRCTRPRTPNTHNTRPFQPNQESPHLHPLRISTYRPPRAFLTAFTSCEHGSPAYTPQDAPLWLAFLPHTTTPIRCLLPLQADRMLLLGHDEGLSVLDMYPQDWNDSGGLDLKGPEEAIVRTIWEGECVFQMSILELDDVGGVVLMLVDLEPESPLKDSKYQRTLRMYNLRSLISLAKWAVANKVSSIPFNQLQQLTRLQGAHPLNLRTFAPQQTPTKKRRPTSSIARALKSLVSDSGSSSQTESSAYIPPLTLHSSIAGSSSSRSSAPSVRPPPQTNSDESNWEMVDDLPLRWARDFIPLASSGSRLENVNVLSFALWTRDEGARTGSQGQFLAVATKNNIFLYETPPNERAFRILLLLQEFHNPLQPKAICFFQQTVQELARSPTDVHSRHRRTSSSNGTQLSIFVVFEKKAGWIRLADSASGKIELFDTTADPTTNLSSYKWLLPVRCELPVPSPSVYVFTRGAMTQILPCPLPIHSAGPTRPLAVLRWRSTPVHVAPRVGGEAGEEVLQLTALGEGSVEVLEVPLAALGGAQPAAGGSGSGYESGNVYGNGNGKGKARAGMDELGVVRAKDDAGGETGFLCVGGYWDDPHQAAAYLQHSASISSDATAESVDAENIAERLRRAQGVYGWCRKGLAGLAGILGWRGV</sequence>
<evidence type="ECO:0008006" key="5">
    <source>
        <dbReference type="Google" id="ProtNLM"/>
    </source>
</evidence>
<gene>
    <name evidence="3" type="ORF">MSAN_01486200</name>
</gene>
<dbReference type="Proteomes" id="UP000623467">
    <property type="component" value="Unassembled WGS sequence"/>
</dbReference>
<protein>
    <recommendedName>
        <fullName evidence="5">CNH domain-containing protein</fullName>
    </recommendedName>
</protein>
<accession>A0A8H6YC92</accession>
<comment type="caution">
    <text evidence="3">The sequence shown here is derived from an EMBL/GenBank/DDBJ whole genome shotgun (WGS) entry which is preliminary data.</text>
</comment>
<feature type="region of interest" description="Disordered" evidence="1">
    <location>
        <begin position="411"/>
        <end position="436"/>
    </location>
</feature>
<feature type="signal peptide" evidence="2">
    <location>
        <begin position="1"/>
        <end position="22"/>
    </location>
</feature>
<evidence type="ECO:0000256" key="1">
    <source>
        <dbReference type="SAM" id="MobiDB-lite"/>
    </source>
</evidence>